<feature type="region of interest" description="Disordered" evidence="1">
    <location>
        <begin position="14"/>
        <end position="34"/>
    </location>
</feature>
<protein>
    <submittedName>
        <fullName evidence="2">Uncharacterized protein</fullName>
    </submittedName>
</protein>
<accession>A0A6J5M341</accession>
<sequence>MNIPVKRVTWPFPVRNGEPTKPEPVNIPVEESPL</sequence>
<dbReference type="EMBL" id="LR796354">
    <property type="protein sequence ID" value="CAB4139430.1"/>
    <property type="molecule type" value="Genomic_DNA"/>
</dbReference>
<name>A0A6J5M341_9CAUD</name>
<organism evidence="2">
    <name type="scientific">uncultured Caudovirales phage</name>
    <dbReference type="NCBI Taxonomy" id="2100421"/>
    <lineage>
        <taxon>Viruses</taxon>
        <taxon>Duplodnaviria</taxon>
        <taxon>Heunggongvirae</taxon>
        <taxon>Uroviricota</taxon>
        <taxon>Caudoviricetes</taxon>
        <taxon>Peduoviridae</taxon>
        <taxon>Maltschvirus</taxon>
        <taxon>Maltschvirus maltsch</taxon>
    </lineage>
</organism>
<gene>
    <name evidence="2" type="ORF">UFOVP337_43</name>
</gene>
<proteinExistence type="predicted"/>
<reference evidence="2" key="1">
    <citation type="submission" date="2020-04" db="EMBL/GenBank/DDBJ databases">
        <authorList>
            <person name="Chiriac C."/>
            <person name="Salcher M."/>
            <person name="Ghai R."/>
            <person name="Kavagutti S V."/>
        </authorList>
    </citation>
    <scope>NUCLEOTIDE SEQUENCE</scope>
</reference>
<evidence type="ECO:0000256" key="1">
    <source>
        <dbReference type="SAM" id="MobiDB-lite"/>
    </source>
</evidence>
<evidence type="ECO:0000313" key="2">
    <source>
        <dbReference type="EMBL" id="CAB4139430.1"/>
    </source>
</evidence>